<name>A0AAV7FQI1_DENCH</name>
<feature type="domain" description="EF-hand" evidence="2">
    <location>
        <begin position="179"/>
        <end position="214"/>
    </location>
</feature>
<evidence type="ECO:0000259" key="2">
    <source>
        <dbReference type="PROSITE" id="PS50222"/>
    </source>
</evidence>
<dbReference type="InterPro" id="IPR002048">
    <property type="entry name" value="EF_hand_dom"/>
</dbReference>
<dbReference type="PROSITE" id="PS00018">
    <property type="entry name" value="EF_HAND_1"/>
    <property type="match status" value="1"/>
</dbReference>
<keyword evidence="1" id="KW-0106">Calcium</keyword>
<proteinExistence type="predicted"/>
<evidence type="ECO:0000313" key="4">
    <source>
        <dbReference type="Proteomes" id="UP000775213"/>
    </source>
</evidence>
<dbReference type="Pfam" id="PF13833">
    <property type="entry name" value="EF-hand_8"/>
    <property type="match status" value="1"/>
</dbReference>
<dbReference type="Gene3D" id="1.10.238.10">
    <property type="entry name" value="EF-hand"/>
    <property type="match status" value="1"/>
</dbReference>
<organism evidence="3 4">
    <name type="scientific">Dendrobium chrysotoxum</name>
    <name type="common">Orchid</name>
    <dbReference type="NCBI Taxonomy" id="161865"/>
    <lineage>
        <taxon>Eukaryota</taxon>
        <taxon>Viridiplantae</taxon>
        <taxon>Streptophyta</taxon>
        <taxon>Embryophyta</taxon>
        <taxon>Tracheophyta</taxon>
        <taxon>Spermatophyta</taxon>
        <taxon>Magnoliopsida</taxon>
        <taxon>Liliopsida</taxon>
        <taxon>Asparagales</taxon>
        <taxon>Orchidaceae</taxon>
        <taxon>Epidendroideae</taxon>
        <taxon>Malaxideae</taxon>
        <taxon>Dendrobiinae</taxon>
        <taxon>Dendrobium</taxon>
    </lineage>
</organism>
<dbReference type="AlphaFoldDB" id="A0AAV7FQI1"/>
<sequence length="234" mass="26061">MEPAKNCWQGAAFAGPSCSSEVSDVHRQLGPLSISCSLDLYFTVEALIIHNGKVESWGHLWKKRGENTMQVGSDPTLSLGTDGHSFLEFLAGLLYNHPSPPIAALQFHLRKFRSFNSFQMAGQAFEFEDFLPIIAEKLGEDGLMAELCNGFRLLMDPARGLITFDSLKRNAALLGLNGMRDDELRGMLMEGDLDGDGALNEMEFCALMVRLSPELMEESWRLVDEAFQQRVRSP</sequence>
<gene>
    <name evidence="3" type="ORF">IEQ34_019159</name>
</gene>
<comment type="caution">
    <text evidence="3">The sequence shown here is derived from an EMBL/GenBank/DDBJ whole genome shotgun (WGS) entry which is preliminary data.</text>
</comment>
<evidence type="ECO:0000313" key="3">
    <source>
        <dbReference type="EMBL" id="KAH0451860.1"/>
    </source>
</evidence>
<evidence type="ECO:0000256" key="1">
    <source>
        <dbReference type="ARBA" id="ARBA00022837"/>
    </source>
</evidence>
<keyword evidence="4" id="KW-1185">Reference proteome</keyword>
<dbReference type="GO" id="GO:0005509">
    <property type="term" value="F:calcium ion binding"/>
    <property type="evidence" value="ECO:0007669"/>
    <property type="project" value="InterPro"/>
</dbReference>
<dbReference type="SUPFAM" id="SSF47473">
    <property type="entry name" value="EF-hand"/>
    <property type="match status" value="1"/>
</dbReference>
<dbReference type="Proteomes" id="UP000775213">
    <property type="component" value="Unassembled WGS sequence"/>
</dbReference>
<dbReference type="InterPro" id="IPR044205">
    <property type="entry name" value="KIC/PBP1/KRP1"/>
</dbReference>
<dbReference type="EMBL" id="JAGFBR010000017">
    <property type="protein sequence ID" value="KAH0451860.1"/>
    <property type="molecule type" value="Genomic_DNA"/>
</dbReference>
<dbReference type="PANTHER" id="PTHR47319">
    <property type="entry name" value="CALCIUM-BINDING PROTEIN KIC"/>
    <property type="match status" value="1"/>
</dbReference>
<reference evidence="3 4" key="1">
    <citation type="journal article" date="2021" name="Hortic Res">
        <title>Chromosome-scale assembly of the Dendrobium chrysotoxum genome enhances the understanding of orchid evolution.</title>
        <authorList>
            <person name="Zhang Y."/>
            <person name="Zhang G.Q."/>
            <person name="Zhang D."/>
            <person name="Liu X.D."/>
            <person name="Xu X.Y."/>
            <person name="Sun W.H."/>
            <person name="Yu X."/>
            <person name="Zhu X."/>
            <person name="Wang Z.W."/>
            <person name="Zhao X."/>
            <person name="Zhong W.Y."/>
            <person name="Chen H."/>
            <person name="Yin W.L."/>
            <person name="Huang T."/>
            <person name="Niu S.C."/>
            <person name="Liu Z.J."/>
        </authorList>
    </citation>
    <scope>NUCLEOTIDE SEQUENCE [LARGE SCALE GENOMIC DNA]</scope>
    <source>
        <strain evidence="3">Lindl</strain>
    </source>
</reference>
<protein>
    <recommendedName>
        <fullName evidence="2">EF-hand domain-containing protein</fullName>
    </recommendedName>
</protein>
<dbReference type="InterPro" id="IPR018247">
    <property type="entry name" value="EF_Hand_1_Ca_BS"/>
</dbReference>
<dbReference type="PROSITE" id="PS50222">
    <property type="entry name" value="EF_HAND_2"/>
    <property type="match status" value="1"/>
</dbReference>
<accession>A0AAV7FQI1</accession>
<dbReference type="InterPro" id="IPR011992">
    <property type="entry name" value="EF-hand-dom_pair"/>
</dbReference>
<dbReference type="PANTHER" id="PTHR47319:SF6">
    <property type="entry name" value="OS06G0683400 PROTEIN"/>
    <property type="match status" value="1"/>
</dbReference>